<name>A0A8J3QG58_9ACTN</name>
<dbReference type="InterPro" id="IPR013783">
    <property type="entry name" value="Ig-like_fold"/>
</dbReference>
<dbReference type="PANTHER" id="PTHR40274">
    <property type="entry name" value="VIRGINIAMYCIN B LYASE"/>
    <property type="match status" value="1"/>
</dbReference>
<dbReference type="Pfam" id="PF24684">
    <property type="entry name" value="Vgb_lyase"/>
    <property type="match status" value="1"/>
</dbReference>
<dbReference type="InterPro" id="IPR051344">
    <property type="entry name" value="Vgb"/>
</dbReference>
<dbReference type="EMBL" id="BONY01000057">
    <property type="protein sequence ID" value="GIH08888.1"/>
    <property type="molecule type" value="Genomic_DNA"/>
</dbReference>
<dbReference type="Gene3D" id="2.130.10.10">
    <property type="entry name" value="YVTN repeat-like/Quinoprotein amine dehydrogenase"/>
    <property type="match status" value="2"/>
</dbReference>
<comment type="caution">
    <text evidence="1">The sequence shown here is derived from an EMBL/GenBank/DDBJ whole genome shotgun (WGS) entry which is preliminary data.</text>
</comment>
<evidence type="ECO:0000313" key="2">
    <source>
        <dbReference type="Proteomes" id="UP000612899"/>
    </source>
</evidence>
<accession>A0A8J3QG58</accession>
<organism evidence="1 2">
    <name type="scientific">Rhizocola hellebori</name>
    <dbReference type="NCBI Taxonomy" id="1392758"/>
    <lineage>
        <taxon>Bacteria</taxon>
        <taxon>Bacillati</taxon>
        <taxon>Actinomycetota</taxon>
        <taxon>Actinomycetes</taxon>
        <taxon>Micromonosporales</taxon>
        <taxon>Micromonosporaceae</taxon>
        <taxon>Rhizocola</taxon>
    </lineage>
</organism>
<dbReference type="SUPFAM" id="SSF101898">
    <property type="entry name" value="NHL repeat"/>
    <property type="match status" value="1"/>
</dbReference>
<dbReference type="Gene3D" id="2.60.40.10">
    <property type="entry name" value="Immunoglobulins"/>
    <property type="match status" value="1"/>
</dbReference>
<keyword evidence="2" id="KW-1185">Reference proteome</keyword>
<evidence type="ECO:0000313" key="1">
    <source>
        <dbReference type="EMBL" id="GIH08888.1"/>
    </source>
</evidence>
<dbReference type="AlphaFoldDB" id="A0A8J3QG58"/>
<sequence>MPTADSNPYAVTTGPDGSVWFSELTGTHRIGRITLAGQITEYNTEVNQIASLVAGPDSALWYVTSSGNSGVVGRMTTDGAFTSFSLGSSTDAYGLTAGPDGALWFGMTVQGQPKVGRITTGGDVTSFTVPVSAYEMTANPQISAITTGPDGALWFLFEGRAEGNDIPVVEKIGRVSLDGQFTLYPLGSELKGLVSIVAGSDGALWFTEYRTHKIGRMTTDGEVAEYDAGPNPFAITSAPDGTLWYTGGDNAVNRITLAPFGISAFYSPNLESALRQITAGPGNSLWFADQSSAAGGNHIGRISLDTPAMPIPQGLTAPQEWVRAASFSWQSLPGTNHYNVCRDGIMIDSTSQPSYTDTQAVVEGPHTYTVTAVDQFGQESWHARQIQIGVDNTAPSISNVAWTLNPIVAGDNTTLTADVADHGLGVVRPVQYRVDGGPAKPMTLSRGKWRAVFSSGLGSQTDLPNGNHAIEIVAGDSIGNVSVFTTQLVVGLPSPTNLAATSPTGLPVLTWQGVTNADHYDVYRDSILLGSTTSLVYSDNTANDGSHSYHVVAVDAFGSTGAASNTITVVVDKTGPAISALTWTSNPLSQGQPTQLSVAANDNLTNVASVEYTVDGNARQPLGYDAATNTWKAVLGANLAVNTYNIEVFVTDGVGNESVGVDVLAVYNATNGYVTGHAKVLPNATDTLPIARDASNNPAKVIVGFTNVKAATSTTPTSGSFDLSYVVKNNKDEFSISSTSVDWLVVPDSLHASILGHATLTVYNGGVQTTTANVSVRFDLTLGSAGSPDHLKIRIYDPGIDPSAAPHWVIDDDVLANGSHLMIRQ</sequence>
<evidence type="ECO:0008006" key="3">
    <source>
        <dbReference type="Google" id="ProtNLM"/>
    </source>
</evidence>
<proteinExistence type="predicted"/>
<dbReference type="RefSeq" id="WP_203912634.1">
    <property type="nucleotide sequence ID" value="NZ_BONY01000057.1"/>
</dbReference>
<dbReference type="PANTHER" id="PTHR40274:SF3">
    <property type="entry name" value="VIRGINIAMYCIN B LYASE"/>
    <property type="match status" value="1"/>
</dbReference>
<dbReference type="InterPro" id="IPR015943">
    <property type="entry name" value="WD40/YVTN_repeat-like_dom_sf"/>
</dbReference>
<dbReference type="Proteomes" id="UP000612899">
    <property type="component" value="Unassembled WGS sequence"/>
</dbReference>
<protein>
    <recommendedName>
        <fullName evidence="3">Ig-like domain-containing protein</fullName>
    </recommendedName>
</protein>
<reference evidence="1" key="1">
    <citation type="submission" date="2021-01" db="EMBL/GenBank/DDBJ databases">
        <title>Whole genome shotgun sequence of Rhizocola hellebori NBRC 109834.</title>
        <authorList>
            <person name="Komaki H."/>
            <person name="Tamura T."/>
        </authorList>
    </citation>
    <scope>NUCLEOTIDE SEQUENCE</scope>
    <source>
        <strain evidence="1">NBRC 109834</strain>
    </source>
</reference>
<gene>
    <name evidence="1" type="ORF">Rhe02_69550</name>
</gene>
<dbReference type="GO" id="GO:0005975">
    <property type="term" value="P:carbohydrate metabolic process"/>
    <property type="evidence" value="ECO:0007669"/>
    <property type="project" value="UniProtKB-ARBA"/>
</dbReference>